<dbReference type="GeneID" id="17295057"/>
<accession>L1IRE7</accession>
<feature type="compositionally biased region" description="Polar residues" evidence="2">
    <location>
        <begin position="159"/>
        <end position="173"/>
    </location>
</feature>
<dbReference type="EnsemblProtists" id="EKX38400">
    <property type="protein sequence ID" value="EKX38400"/>
    <property type="gene ID" value="GUITHDRAFT_115539"/>
</dbReference>
<feature type="region of interest" description="Disordered" evidence="2">
    <location>
        <begin position="148"/>
        <end position="190"/>
    </location>
</feature>
<reference evidence="4" key="3">
    <citation type="submission" date="2015-06" db="UniProtKB">
        <authorList>
            <consortium name="EnsemblProtists"/>
        </authorList>
    </citation>
    <scope>IDENTIFICATION</scope>
</reference>
<dbReference type="KEGG" id="gtt:GUITHDRAFT_115539"/>
<dbReference type="EMBL" id="JH993049">
    <property type="protein sequence ID" value="EKX38400.1"/>
    <property type="molecule type" value="Genomic_DNA"/>
</dbReference>
<dbReference type="AlphaFoldDB" id="L1IRE7"/>
<evidence type="ECO:0000313" key="5">
    <source>
        <dbReference type="Proteomes" id="UP000011087"/>
    </source>
</evidence>
<evidence type="ECO:0000256" key="1">
    <source>
        <dbReference type="SAM" id="Coils"/>
    </source>
</evidence>
<dbReference type="PaxDb" id="55529-EKX38400"/>
<reference evidence="5" key="2">
    <citation type="submission" date="2012-11" db="EMBL/GenBank/DDBJ databases">
        <authorList>
            <person name="Kuo A."/>
            <person name="Curtis B.A."/>
            <person name="Tanifuji G."/>
            <person name="Burki F."/>
            <person name="Gruber A."/>
            <person name="Irimia M."/>
            <person name="Maruyama S."/>
            <person name="Arias M.C."/>
            <person name="Ball S.G."/>
            <person name="Gile G.H."/>
            <person name="Hirakawa Y."/>
            <person name="Hopkins J.F."/>
            <person name="Rensing S.A."/>
            <person name="Schmutz J."/>
            <person name="Symeonidi A."/>
            <person name="Elias M."/>
            <person name="Eveleigh R.J."/>
            <person name="Herman E.K."/>
            <person name="Klute M.J."/>
            <person name="Nakayama T."/>
            <person name="Obornik M."/>
            <person name="Reyes-Prieto A."/>
            <person name="Armbrust E.V."/>
            <person name="Aves S.J."/>
            <person name="Beiko R.G."/>
            <person name="Coutinho P."/>
            <person name="Dacks J.B."/>
            <person name="Durnford D.G."/>
            <person name="Fast N.M."/>
            <person name="Green B.R."/>
            <person name="Grisdale C."/>
            <person name="Hempe F."/>
            <person name="Henrissat B."/>
            <person name="Hoppner M.P."/>
            <person name="Ishida K.-I."/>
            <person name="Kim E."/>
            <person name="Koreny L."/>
            <person name="Kroth P.G."/>
            <person name="Liu Y."/>
            <person name="Malik S.-B."/>
            <person name="Maier U.G."/>
            <person name="McRose D."/>
            <person name="Mock T."/>
            <person name="Neilson J.A."/>
            <person name="Onodera N.T."/>
            <person name="Poole A.M."/>
            <person name="Pritham E.J."/>
            <person name="Richards T.A."/>
            <person name="Rocap G."/>
            <person name="Roy S.W."/>
            <person name="Sarai C."/>
            <person name="Schaack S."/>
            <person name="Shirato S."/>
            <person name="Slamovits C.H."/>
            <person name="Spencer D.F."/>
            <person name="Suzuki S."/>
            <person name="Worden A.Z."/>
            <person name="Zauner S."/>
            <person name="Barry K."/>
            <person name="Bell C."/>
            <person name="Bharti A.K."/>
            <person name="Crow J.A."/>
            <person name="Grimwood J."/>
            <person name="Kramer R."/>
            <person name="Lindquist E."/>
            <person name="Lucas S."/>
            <person name="Salamov A."/>
            <person name="McFadden G.I."/>
            <person name="Lane C.E."/>
            <person name="Keeling P.J."/>
            <person name="Gray M.W."/>
            <person name="Grigoriev I.V."/>
            <person name="Archibald J.M."/>
        </authorList>
    </citation>
    <scope>NUCLEOTIDE SEQUENCE</scope>
    <source>
        <strain evidence="5">CCMP2712</strain>
    </source>
</reference>
<reference evidence="3 5" key="1">
    <citation type="journal article" date="2012" name="Nature">
        <title>Algal genomes reveal evolutionary mosaicism and the fate of nucleomorphs.</title>
        <authorList>
            <consortium name="DOE Joint Genome Institute"/>
            <person name="Curtis B.A."/>
            <person name="Tanifuji G."/>
            <person name="Burki F."/>
            <person name="Gruber A."/>
            <person name="Irimia M."/>
            <person name="Maruyama S."/>
            <person name="Arias M.C."/>
            <person name="Ball S.G."/>
            <person name="Gile G.H."/>
            <person name="Hirakawa Y."/>
            <person name="Hopkins J.F."/>
            <person name="Kuo A."/>
            <person name="Rensing S.A."/>
            <person name="Schmutz J."/>
            <person name="Symeonidi A."/>
            <person name="Elias M."/>
            <person name="Eveleigh R.J."/>
            <person name="Herman E.K."/>
            <person name="Klute M.J."/>
            <person name="Nakayama T."/>
            <person name="Obornik M."/>
            <person name="Reyes-Prieto A."/>
            <person name="Armbrust E.V."/>
            <person name="Aves S.J."/>
            <person name="Beiko R.G."/>
            <person name="Coutinho P."/>
            <person name="Dacks J.B."/>
            <person name="Durnford D.G."/>
            <person name="Fast N.M."/>
            <person name="Green B.R."/>
            <person name="Grisdale C.J."/>
            <person name="Hempel F."/>
            <person name="Henrissat B."/>
            <person name="Hoppner M.P."/>
            <person name="Ishida K."/>
            <person name="Kim E."/>
            <person name="Koreny L."/>
            <person name="Kroth P.G."/>
            <person name="Liu Y."/>
            <person name="Malik S.B."/>
            <person name="Maier U.G."/>
            <person name="McRose D."/>
            <person name="Mock T."/>
            <person name="Neilson J.A."/>
            <person name="Onodera N.T."/>
            <person name="Poole A.M."/>
            <person name="Pritham E.J."/>
            <person name="Richards T.A."/>
            <person name="Rocap G."/>
            <person name="Roy S.W."/>
            <person name="Sarai C."/>
            <person name="Schaack S."/>
            <person name="Shirato S."/>
            <person name="Slamovits C.H."/>
            <person name="Spencer D.F."/>
            <person name="Suzuki S."/>
            <person name="Worden A.Z."/>
            <person name="Zauner S."/>
            <person name="Barry K."/>
            <person name="Bell C."/>
            <person name="Bharti A.K."/>
            <person name="Crow J.A."/>
            <person name="Grimwood J."/>
            <person name="Kramer R."/>
            <person name="Lindquist E."/>
            <person name="Lucas S."/>
            <person name="Salamov A."/>
            <person name="McFadden G.I."/>
            <person name="Lane C.E."/>
            <person name="Keeling P.J."/>
            <person name="Gray M.W."/>
            <person name="Grigoriev I.V."/>
            <person name="Archibald J.M."/>
        </authorList>
    </citation>
    <scope>NUCLEOTIDE SEQUENCE</scope>
    <source>
        <strain evidence="3 5">CCMP2712</strain>
    </source>
</reference>
<proteinExistence type="predicted"/>
<evidence type="ECO:0000256" key="2">
    <source>
        <dbReference type="SAM" id="MobiDB-lite"/>
    </source>
</evidence>
<dbReference type="HOGENOM" id="CLU_1430545_0_0_1"/>
<dbReference type="Proteomes" id="UP000011087">
    <property type="component" value="Unassembled WGS sequence"/>
</dbReference>
<keyword evidence="5" id="KW-1185">Reference proteome</keyword>
<gene>
    <name evidence="3" type="ORF">GUITHDRAFT_115539</name>
</gene>
<organism evidence="3">
    <name type="scientific">Guillardia theta (strain CCMP2712)</name>
    <name type="common">Cryptophyte</name>
    <dbReference type="NCBI Taxonomy" id="905079"/>
    <lineage>
        <taxon>Eukaryota</taxon>
        <taxon>Cryptophyceae</taxon>
        <taxon>Pyrenomonadales</taxon>
        <taxon>Geminigeraceae</taxon>
        <taxon>Guillardia</taxon>
    </lineage>
</organism>
<evidence type="ECO:0000313" key="3">
    <source>
        <dbReference type="EMBL" id="EKX38400.1"/>
    </source>
</evidence>
<evidence type="ECO:0000313" key="4">
    <source>
        <dbReference type="EnsemblProtists" id="EKX38400"/>
    </source>
</evidence>
<sequence>MTRVQIRRLKSQVAQLQARLLEKEQELTVEREKSGQAEERAKAIESHRDKENDKLNLLLEGFKESEIKPCRDVNYIRRLQQEVQAERALRLSAENMLKQANRKIESLDKIINENVQAWMMLEAAVCEKISNTREGTASEAFSTPSVTKMDRWINHKGSSRTSPKWNETTSSSVSEEKRREHASALPVDDI</sequence>
<feature type="coiled-coil region" evidence="1">
    <location>
        <begin position="76"/>
        <end position="117"/>
    </location>
</feature>
<feature type="region of interest" description="Disordered" evidence="2">
    <location>
        <begin position="27"/>
        <end position="47"/>
    </location>
</feature>
<name>L1IRE7_GUITC</name>
<protein>
    <submittedName>
        <fullName evidence="3 4">Uncharacterized protein</fullName>
    </submittedName>
</protein>
<dbReference type="RefSeq" id="XP_005825380.1">
    <property type="nucleotide sequence ID" value="XM_005825323.1"/>
</dbReference>
<keyword evidence="1" id="KW-0175">Coiled coil</keyword>